<reference evidence="1" key="1">
    <citation type="submission" date="2024-04" db="UniProtKB">
        <authorList>
            <consortium name="EnsemblMetazoa"/>
        </authorList>
    </citation>
    <scope>IDENTIFICATION</scope>
    <source>
        <strain evidence="1">EBRO</strain>
    </source>
</reference>
<protein>
    <recommendedName>
        <fullName evidence="3">HSF-type DNA-binding domain-containing protein</fullName>
    </recommendedName>
</protein>
<proteinExistence type="predicted"/>
<evidence type="ECO:0008006" key="3">
    <source>
        <dbReference type="Google" id="ProtNLM"/>
    </source>
</evidence>
<evidence type="ECO:0000313" key="2">
    <source>
        <dbReference type="Proteomes" id="UP000075880"/>
    </source>
</evidence>
<name>A0AAG5DVM4_ANOAO</name>
<sequence length="141" mass="16601">MANAIRLQMAEKKKLPFVLKLWITVNEDATECLRWNTAKNAVIVDLGLLVTDYTKALFDIETEEDFLSQMRRNKFVLSSTDPSNPEIFVFRKKLFVKRNDKKFREVLLWFHKKAPRDVPNRWRRACGKQGYDPLGIIITKI</sequence>
<organism evidence="1 2">
    <name type="scientific">Anopheles atroparvus</name>
    <name type="common">European mosquito</name>
    <dbReference type="NCBI Taxonomy" id="41427"/>
    <lineage>
        <taxon>Eukaryota</taxon>
        <taxon>Metazoa</taxon>
        <taxon>Ecdysozoa</taxon>
        <taxon>Arthropoda</taxon>
        <taxon>Hexapoda</taxon>
        <taxon>Insecta</taxon>
        <taxon>Pterygota</taxon>
        <taxon>Neoptera</taxon>
        <taxon>Endopterygota</taxon>
        <taxon>Diptera</taxon>
        <taxon>Nematocera</taxon>
        <taxon>Culicoidea</taxon>
        <taxon>Culicidae</taxon>
        <taxon>Anophelinae</taxon>
        <taxon>Anopheles</taxon>
    </lineage>
</organism>
<keyword evidence="2" id="KW-1185">Reference proteome</keyword>
<dbReference type="AlphaFoldDB" id="A0AAG5DVM4"/>
<dbReference type="Proteomes" id="UP000075880">
    <property type="component" value="Unassembled WGS sequence"/>
</dbReference>
<accession>A0AAG5DVM4</accession>
<evidence type="ECO:0000313" key="1">
    <source>
        <dbReference type="EnsemblMetazoa" id="ENSAATROPP014970"/>
    </source>
</evidence>
<dbReference type="EnsemblMetazoa" id="ENSAATROPT016988">
    <property type="protein sequence ID" value="ENSAATROPP014970"/>
    <property type="gene ID" value="ENSAATROPG013899"/>
</dbReference>